<keyword evidence="2" id="KW-1185">Reference proteome</keyword>
<dbReference type="Proteomes" id="UP000793456">
    <property type="component" value="Chromosome VIII"/>
</dbReference>
<accession>A0ACD3R938</accession>
<organism evidence="1 2">
    <name type="scientific">Larimichthys crocea</name>
    <name type="common">Large yellow croaker</name>
    <name type="synonym">Pseudosciaena crocea</name>
    <dbReference type="NCBI Taxonomy" id="215358"/>
    <lineage>
        <taxon>Eukaryota</taxon>
        <taxon>Metazoa</taxon>
        <taxon>Chordata</taxon>
        <taxon>Craniata</taxon>
        <taxon>Vertebrata</taxon>
        <taxon>Euteleostomi</taxon>
        <taxon>Actinopterygii</taxon>
        <taxon>Neopterygii</taxon>
        <taxon>Teleostei</taxon>
        <taxon>Neoteleostei</taxon>
        <taxon>Acanthomorphata</taxon>
        <taxon>Eupercaria</taxon>
        <taxon>Sciaenidae</taxon>
        <taxon>Larimichthys</taxon>
    </lineage>
</organism>
<sequence>MDTDRRLHTGEDIALNKAGTDIEALTPSGKVHRPININHYATKKSAAQSMLDVALLMANSSQLKTCSLRGASLSFLHPPHCPAVCVHRVTGHSGTAARLYWQVTQTFAYFHIVIVSSPSFLHSESILLILGSLIWGAVKYDLNDVRKHRKLNTMNNVATVFVFFTVLVNIFITALGFEGHIRTVQSPVIAIPEPKLSPLPLDLNITGGI</sequence>
<name>A0ACD3R938_LARCR</name>
<proteinExistence type="predicted"/>
<protein>
    <submittedName>
        <fullName evidence="1">Uncharacterized protein</fullName>
    </submittedName>
</protein>
<evidence type="ECO:0000313" key="1">
    <source>
        <dbReference type="EMBL" id="TMS15895.1"/>
    </source>
</evidence>
<evidence type="ECO:0000313" key="2">
    <source>
        <dbReference type="Proteomes" id="UP000793456"/>
    </source>
</evidence>
<comment type="caution">
    <text evidence="1">The sequence shown here is derived from an EMBL/GenBank/DDBJ whole genome shotgun (WGS) entry which is preliminary data.</text>
</comment>
<dbReference type="EMBL" id="CM011681">
    <property type="protein sequence ID" value="TMS15895.1"/>
    <property type="molecule type" value="Genomic_DNA"/>
</dbReference>
<reference evidence="1" key="1">
    <citation type="submission" date="2018-11" db="EMBL/GenBank/DDBJ databases">
        <title>The sequence and de novo assembly of Larimichthys crocea genome using PacBio and Hi-C technologies.</title>
        <authorList>
            <person name="Xu P."/>
            <person name="Chen B."/>
            <person name="Zhou Z."/>
            <person name="Ke Q."/>
            <person name="Wu Y."/>
            <person name="Bai H."/>
            <person name="Pu F."/>
        </authorList>
    </citation>
    <scope>NUCLEOTIDE SEQUENCE</scope>
    <source>
        <tissue evidence="1">Muscle</tissue>
    </source>
</reference>
<gene>
    <name evidence="1" type="ORF">E3U43_013188</name>
</gene>